<dbReference type="Pfam" id="PF11258">
    <property type="entry name" value="DUF3048"/>
    <property type="match status" value="1"/>
</dbReference>
<dbReference type="Gene3D" id="3.50.90.10">
    <property type="entry name" value="YerB-like"/>
    <property type="match status" value="1"/>
</dbReference>
<proteinExistence type="predicted"/>
<evidence type="ECO:0000259" key="3">
    <source>
        <dbReference type="Pfam" id="PF17479"/>
    </source>
</evidence>
<feature type="domain" description="DUF3048" evidence="3">
    <location>
        <begin position="197"/>
        <end position="311"/>
    </location>
</feature>
<comment type="caution">
    <text evidence="4">The sequence shown here is derived from an EMBL/GenBank/DDBJ whole genome shotgun (WGS) entry which is preliminary data.</text>
</comment>
<accession>A0ABW5G628</accession>
<organism evidence="4 5">
    <name type="scientific">Amycolatopsis pigmentata</name>
    <dbReference type="NCBI Taxonomy" id="450801"/>
    <lineage>
        <taxon>Bacteria</taxon>
        <taxon>Bacillati</taxon>
        <taxon>Actinomycetota</taxon>
        <taxon>Actinomycetes</taxon>
        <taxon>Pseudonocardiales</taxon>
        <taxon>Pseudonocardiaceae</taxon>
        <taxon>Amycolatopsis</taxon>
    </lineage>
</organism>
<feature type="domain" description="DUF3048" evidence="2">
    <location>
        <begin position="47"/>
        <end position="169"/>
    </location>
</feature>
<keyword evidence="1" id="KW-0472">Membrane</keyword>
<protein>
    <submittedName>
        <fullName evidence="4">DUF3048 domain-containing protein</fullName>
    </submittedName>
</protein>
<sequence length="317" mass="32890">MTKRRKWIIGTIVGVVVVAVAALAIVLTQGPHGQPVPPAAPSQPSPSAGPVFAAKIDNVAEARPQTGLSSADVVYVEPVEGGLTRLLAVYFGSRPDVLGPVRSARSSDIGVLAQYGQPVLAYSGAAPEILPALRSASLVNASPAEVPGAYFRDNGRPAPHNLYVHPAGLPGGTPPPADSVPRFGPVPTAGTPVSAYQVRYPAASYDFRWSPDSHRWAIFADGAPLSTTEAGRLDAATVIEQRVDVRVGEPGESGAVANSPVAQTVGSGEATILRDGQRFAATWNRPAPQSPTRFLTTTGDPLPLAQGPVWILLTAKS</sequence>
<evidence type="ECO:0000259" key="2">
    <source>
        <dbReference type="Pfam" id="PF11258"/>
    </source>
</evidence>
<name>A0ABW5G628_9PSEU</name>
<gene>
    <name evidence="4" type="ORF">ACFSXZ_39085</name>
</gene>
<dbReference type="EMBL" id="JBHUKR010000027">
    <property type="protein sequence ID" value="MFD2422345.1"/>
    <property type="molecule type" value="Genomic_DNA"/>
</dbReference>
<keyword evidence="5" id="KW-1185">Reference proteome</keyword>
<dbReference type="SUPFAM" id="SSF159774">
    <property type="entry name" value="YerB-like"/>
    <property type="match status" value="1"/>
</dbReference>
<dbReference type="Proteomes" id="UP001597417">
    <property type="component" value="Unassembled WGS sequence"/>
</dbReference>
<reference evidence="5" key="1">
    <citation type="journal article" date="2019" name="Int. J. Syst. Evol. Microbiol.">
        <title>The Global Catalogue of Microorganisms (GCM) 10K type strain sequencing project: providing services to taxonomists for standard genome sequencing and annotation.</title>
        <authorList>
            <consortium name="The Broad Institute Genomics Platform"/>
            <consortium name="The Broad Institute Genome Sequencing Center for Infectious Disease"/>
            <person name="Wu L."/>
            <person name="Ma J."/>
        </authorList>
    </citation>
    <scope>NUCLEOTIDE SEQUENCE [LARGE SCALE GENOMIC DNA]</scope>
    <source>
        <strain evidence="5">CGMCC 4.7645</strain>
    </source>
</reference>
<dbReference type="InterPro" id="IPR035328">
    <property type="entry name" value="DUF3048_C"/>
</dbReference>
<keyword evidence="1" id="KW-0812">Transmembrane</keyword>
<dbReference type="InterPro" id="IPR021416">
    <property type="entry name" value="DUF3048_N"/>
</dbReference>
<feature type="transmembrane region" description="Helical" evidence="1">
    <location>
        <begin position="7"/>
        <end position="27"/>
    </location>
</feature>
<dbReference type="Pfam" id="PF17479">
    <property type="entry name" value="DUF3048_C"/>
    <property type="match status" value="1"/>
</dbReference>
<evidence type="ECO:0000256" key="1">
    <source>
        <dbReference type="SAM" id="Phobius"/>
    </source>
</evidence>
<evidence type="ECO:0000313" key="4">
    <source>
        <dbReference type="EMBL" id="MFD2422345.1"/>
    </source>
</evidence>
<evidence type="ECO:0000313" key="5">
    <source>
        <dbReference type="Proteomes" id="UP001597417"/>
    </source>
</evidence>
<dbReference type="RefSeq" id="WP_378271386.1">
    <property type="nucleotide sequence ID" value="NZ_JBHUKR010000027.1"/>
</dbReference>
<keyword evidence="1" id="KW-1133">Transmembrane helix</keyword>
<dbReference type="InterPro" id="IPR023158">
    <property type="entry name" value="YerB-like_sf"/>
</dbReference>